<protein>
    <submittedName>
        <fullName evidence="1">DUF7009 family protein</fullName>
    </submittedName>
</protein>
<evidence type="ECO:0000313" key="2">
    <source>
        <dbReference type="Proteomes" id="UP001597532"/>
    </source>
</evidence>
<sequence length="122" mass="13993">MKIRIQGNSIRYRLTRSEVSSLQKSGFIEERTAFNGAHFIYAIKALDNITSLEATFQENTITLLFPMSQNKKWADVERVGYENNMGLEDGQTLRLLLEKDFVCLDERTEDQADNYPNPAAIN</sequence>
<accession>A0ABW5VH20</accession>
<keyword evidence="2" id="KW-1185">Reference proteome</keyword>
<name>A0ABW5VH20_9FLAO</name>
<dbReference type="Pfam" id="PF22668">
    <property type="entry name" value="DUF7009"/>
    <property type="match status" value="1"/>
</dbReference>
<proteinExistence type="predicted"/>
<dbReference type="InterPro" id="IPR053825">
    <property type="entry name" value="DUF7009"/>
</dbReference>
<evidence type="ECO:0000313" key="1">
    <source>
        <dbReference type="EMBL" id="MFD2789575.1"/>
    </source>
</evidence>
<dbReference type="RefSeq" id="WP_251809349.1">
    <property type="nucleotide sequence ID" value="NZ_CP166679.1"/>
</dbReference>
<dbReference type="Proteomes" id="UP001597532">
    <property type="component" value="Unassembled WGS sequence"/>
</dbReference>
<comment type="caution">
    <text evidence="1">The sequence shown here is derived from an EMBL/GenBank/DDBJ whole genome shotgun (WGS) entry which is preliminary data.</text>
</comment>
<organism evidence="1 2">
    <name type="scientific">Arenibacter antarcticus</name>
    <dbReference type="NCBI Taxonomy" id="2040469"/>
    <lineage>
        <taxon>Bacteria</taxon>
        <taxon>Pseudomonadati</taxon>
        <taxon>Bacteroidota</taxon>
        <taxon>Flavobacteriia</taxon>
        <taxon>Flavobacteriales</taxon>
        <taxon>Flavobacteriaceae</taxon>
        <taxon>Arenibacter</taxon>
    </lineage>
</organism>
<gene>
    <name evidence="1" type="ORF">ACFS1K_07375</name>
</gene>
<reference evidence="2" key="1">
    <citation type="journal article" date="2019" name="Int. J. Syst. Evol. Microbiol.">
        <title>The Global Catalogue of Microorganisms (GCM) 10K type strain sequencing project: providing services to taxonomists for standard genome sequencing and annotation.</title>
        <authorList>
            <consortium name="The Broad Institute Genomics Platform"/>
            <consortium name="The Broad Institute Genome Sequencing Center for Infectious Disease"/>
            <person name="Wu L."/>
            <person name="Ma J."/>
        </authorList>
    </citation>
    <scope>NUCLEOTIDE SEQUENCE [LARGE SCALE GENOMIC DNA]</scope>
    <source>
        <strain evidence="2">KCTC 52924</strain>
    </source>
</reference>
<dbReference type="EMBL" id="JBHUOK010000029">
    <property type="protein sequence ID" value="MFD2789575.1"/>
    <property type="molecule type" value="Genomic_DNA"/>
</dbReference>